<dbReference type="RefSeq" id="WP_020581797.1">
    <property type="nucleotide sequence ID" value="NZ_JOJP01000001.1"/>
</dbReference>
<protein>
    <submittedName>
        <fullName evidence="3">Uncharacterized protein</fullName>
    </submittedName>
</protein>
<feature type="region of interest" description="Disordered" evidence="2">
    <location>
        <begin position="1"/>
        <end position="100"/>
    </location>
</feature>
<comment type="caution">
    <text evidence="3">The sequence shown here is derived from an EMBL/GenBank/DDBJ whole genome shotgun (WGS) entry which is preliminary data.</text>
</comment>
<keyword evidence="4" id="KW-1185">Reference proteome</keyword>
<sequence>MAQIIRPTSVTYDKQQAIEPTDQKTGEHQQLGQTKKVESNEKELPSTEPHRGNQAPTSILKRSAKAVSQTDKKLITFGTSSEVPPNGVEPPDTRSEEKESQIALATELFNTDGDSEHEQLHNMLVMQYVNDCSTKAGSKRALTYETLTEALKNSIGSDNNKLMGIINSAEQAAEKQLNSSAASMGTSVEELTEKIEKFEKRLAALETGASQDSLIKRIENLKAARTELQDAGDANQSYHFKSGLTKGNAPELWKLREILENSETIPLEEIESQASDYVMQQSKETVLESMKVMLDKGHYPFPKLRQAIETRLSQL</sequence>
<feature type="compositionally biased region" description="Basic and acidic residues" evidence="2">
    <location>
        <begin position="91"/>
        <end position="100"/>
    </location>
</feature>
<dbReference type="EMBL" id="JOJP01000001">
    <property type="protein sequence ID" value="KEI73265.1"/>
    <property type="molecule type" value="Genomic_DNA"/>
</dbReference>
<proteinExistence type="predicted"/>
<gene>
    <name evidence="3" type="ORF">GV64_23385</name>
</gene>
<evidence type="ECO:0000313" key="4">
    <source>
        <dbReference type="Proteomes" id="UP000027997"/>
    </source>
</evidence>
<evidence type="ECO:0000256" key="1">
    <source>
        <dbReference type="SAM" id="Coils"/>
    </source>
</evidence>
<evidence type="ECO:0000256" key="2">
    <source>
        <dbReference type="SAM" id="MobiDB-lite"/>
    </source>
</evidence>
<feature type="coiled-coil region" evidence="1">
    <location>
        <begin position="181"/>
        <end position="231"/>
    </location>
</feature>
<name>A0A081KGI9_9GAMM</name>
<feature type="compositionally biased region" description="Polar residues" evidence="2">
    <location>
        <begin position="1"/>
        <end position="14"/>
    </location>
</feature>
<dbReference type="Proteomes" id="UP000027997">
    <property type="component" value="Unassembled WGS sequence"/>
</dbReference>
<feature type="compositionally biased region" description="Basic and acidic residues" evidence="2">
    <location>
        <begin position="35"/>
        <end position="51"/>
    </location>
</feature>
<accession>A0A081KGI9</accession>
<keyword evidence="1" id="KW-0175">Coiled coil</keyword>
<organism evidence="3 4">
    <name type="scientific">Endozoicomonas elysicola</name>
    <dbReference type="NCBI Taxonomy" id="305900"/>
    <lineage>
        <taxon>Bacteria</taxon>
        <taxon>Pseudomonadati</taxon>
        <taxon>Pseudomonadota</taxon>
        <taxon>Gammaproteobacteria</taxon>
        <taxon>Oceanospirillales</taxon>
        <taxon>Endozoicomonadaceae</taxon>
        <taxon>Endozoicomonas</taxon>
    </lineage>
</organism>
<reference evidence="3 4" key="1">
    <citation type="submission" date="2014-06" db="EMBL/GenBank/DDBJ databases">
        <title>Whole Genome Sequences of Three Symbiotic Endozoicomonas Bacteria.</title>
        <authorList>
            <person name="Neave M.J."/>
            <person name="Apprill A."/>
            <person name="Voolstra C.R."/>
        </authorList>
    </citation>
    <scope>NUCLEOTIDE SEQUENCE [LARGE SCALE GENOMIC DNA]</scope>
    <source>
        <strain evidence="3 4">DSM 22380</strain>
    </source>
</reference>
<dbReference type="AlphaFoldDB" id="A0A081KGI9"/>
<evidence type="ECO:0000313" key="3">
    <source>
        <dbReference type="EMBL" id="KEI73265.1"/>
    </source>
</evidence>